<dbReference type="PANTHER" id="PTHR34873:SF3">
    <property type="entry name" value="ADDICTION MODULE TOXIN, HICA FAMILY"/>
    <property type="match status" value="1"/>
</dbReference>
<dbReference type="InterPro" id="IPR012933">
    <property type="entry name" value="HicA_mRNA_interferase"/>
</dbReference>
<evidence type="ECO:0000256" key="7">
    <source>
        <dbReference type="ARBA" id="ARBA00023016"/>
    </source>
</evidence>
<dbReference type="AlphaFoldDB" id="A0A4V1ERF0"/>
<evidence type="ECO:0000256" key="5">
    <source>
        <dbReference type="ARBA" id="ARBA00022801"/>
    </source>
</evidence>
<evidence type="ECO:0000256" key="2">
    <source>
        <dbReference type="ARBA" id="ARBA00022649"/>
    </source>
</evidence>
<dbReference type="GO" id="GO:0004519">
    <property type="term" value="F:endonuclease activity"/>
    <property type="evidence" value="ECO:0007669"/>
    <property type="project" value="UniProtKB-KW"/>
</dbReference>
<evidence type="ECO:0000313" key="9">
    <source>
        <dbReference type="Proteomes" id="UP000298602"/>
    </source>
</evidence>
<keyword evidence="3" id="KW-0540">Nuclease</keyword>
<dbReference type="GO" id="GO:0016787">
    <property type="term" value="F:hydrolase activity"/>
    <property type="evidence" value="ECO:0007669"/>
    <property type="project" value="UniProtKB-KW"/>
</dbReference>
<proteinExistence type="inferred from homology"/>
<keyword evidence="9" id="KW-1185">Reference proteome</keyword>
<keyword evidence="4" id="KW-0255">Endonuclease</keyword>
<evidence type="ECO:0000256" key="6">
    <source>
        <dbReference type="ARBA" id="ARBA00022884"/>
    </source>
</evidence>
<sequence>MKTVSGQDFAKLLEKKGWELRRTKGSHHIYVKAASPARISVPVHGNSPLKIGLLRHLMKVAGIDESEL</sequence>
<keyword evidence="2" id="KW-1277">Toxin-antitoxin system</keyword>
<evidence type="ECO:0000256" key="1">
    <source>
        <dbReference type="ARBA" id="ARBA00006620"/>
    </source>
</evidence>
<keyword evidence="5" id="KW-0378">Hydrolase</keyword>
<keyword evidence="6" id="KW-0694">RNA-binding</keyword>
<dbReference type="InterPro" id="IPR038570">
    <property type="entry name" value="HicA_sf"/>
</dbReference>
<evidence type="ECO:0000256" key="4">
    <source>
        <dbReference type="ARBA" id="ARBA00022759"/>
    </source>
</evidence>
<dbReference type="RefSeq" id="WP_137423382.1">
    <property type="nucleotide sequence ID" value="NZ_CP040098.1"/>
</dbReference>
<dbReference type="KEGG" id="dax:FDQ92_03980"/>
<dbReference type="EMBL" id="CP040098">
    <property type="protein sequence ID" value="QCQ21411.1"/>
    <property type="molecule type" value="Genomic_DNA"/>
</dbReference>
<name>A0A4V1ERF0_9BACT</name>
<dbReference type="GO" id="GO:0003729">
    <property type="term" value="F:mRNA binding"/>
    <property type="evidence" value="ECO:0007669"/>
    <property type="project" value="InterPro"/>
</dbReference>
<gene>
    <name evidence="8" type="ORF">FDQ92_03980</name>
</gene>
<dbReference type="Pfam" id="PF07927">
    <property type="entry name" value="HicA_toxin"/>
    <property type="match status" value="1"/>
</dbReference>
<evidence type="ECO:0000256" key="3">
    <source>
        <dbReference type="ARBA" id="ARBA00022722"/>
    </source>
</evidence>
<reference evidence="8 9" key="2">
    <citation type="submission" date="2019-05" db="EMBL/GenBank/DDBJ databases">
        <authorList>
            <person name="Suflita J.M."/>
            <person name="Marks C.R."/>
        </authorList>
    </citation>
    <scope>NUCLEOTIDE SEQUENCE [LARGE SCALE GENOMIC DNA]</scope>
    <source>
        <strain evidence="8 9">ALDC</strain>
    </source>
</reference>
<evidence type="ECO:0000313" key="8">
    <source>
        <dbReference type="EMBL" id="QCQ21411.1"/>
    </source>
</evidence>
<dbReference type="Gene3D" id="3.30.920.30">
    <property type="entry name" value="Hypothetical protein"/>
    <property type="match status" value="1"/>
</dbReference>
<dbReference type="Proteomes" id="UP000298602">
    <property type="component" value="Chromosome"/>
</dbReference>
<reference evidence="8 9" key="1">
    <citation type="submission" date="2019-05" db="EMBL/GenBank/DDBJ databases">
        <title>The Complete Genome Sequence of the n-alkane-degrading Desulfoglaeba alkanexedens ALDC reveals multiple alkylsuccinate synthase gene clusters.</title>
        <authorList>
            <person name="Callaghan A.V."/>
            <person name="Davidova I.A."/>
            <person name="Duncan K.E."/>
            <person name="Morris B."/>
            <person name="McInerney M.J."/>
        </authorList>
    </citation>
    <scope>NUCLEOTIDE SEQUENCE [LARGE SCALE GENOMIC DNA]</scope>
    <source>
        <strain evidence="8 9">ALDC</strain>
    </source>
</reference>
<comment type="similarity">
    <text evidence="1">Belongs to the HicA mRNA interferase family.</text>
</comment>
<protein>
    <submittedName>
        <fullName evidence="8">Type II toxin-antitoxin system HicA family toxin</fullName>
    </submittedName>
</protein>
<organism evidence="8 9">
    <name type="scientific">Desulfoglaeba alkanexedens ALDC</name>
    <dbReference type="NCBI Taxonomy" id="980445"/>
    <lineage>
        <taxon>Bacteria</taxon>
        <taxon>Pseudomonadati</taxon>
        <taxon>Thermodesulfobacteriota</taxon>
        <taxon>Syntrophobacteria</taxon>
        <taxon>Syntrophobacterales</taxon>
        <taxon>Syntrophobacteraceae</taxon>
        <taxon>Desulfoglaeba</taxon>
    </lineage>
</organism>
<accession>A0A4V1ERF0</accession>
<dbReference type="OrthoDB" id="9810412at2"/>
<dbReference type="SUPFAM" id="SSF54786">
    <property type="entry name" value="YcfA/nrd intein domain"/>
    <property type="match status" value="1"/>
</dbReference>
<keyword evidence="7" id="KW-0346">Stress response</keyword>
<dbReference type="PANTHER" id="PTHR34873">
    <property type="entry name" value="SSR1766 PROTEIN"/>
    <property type="match status" value="1"/>
</dbReference>